<reference evidence="2" key="1">
    <citation type="journal article" date="2022" name="Mol. Ecol. Resour.">
        <title>The genomes of chicory, endive, great burdock and yacon provide insights into Asteraceae palaeo-polyploidization history and plant inulin production.</title>
        <authorList>
            <person name="Fan W."/>
            <person name="Wang S."/>
            <person name="Wang H."/>
            <person name="Wang A."/>
            <person name="Jiang F."/>
            <person name="Liu H."/>
            <person name="Zhao H."/>
            <person name="Xu D."/>
            <person name="Zhang Y."/>
        </authorList>
    </citation>
    <scope>NUCLEOTIDE SEQUENCE [LARGE SCALE GENOMIC DNA]</scope>
    <source>
        <strain evidence="2">cv. Punajuju</strain>
    </source>
</reference>
<keyword evidence="2" id="KW-1185">Reference proteome</keyword>
<sequence>MMVNPYDHTPPIYREPHGAHCGTLVPSVPQLSLLFSLPEQTHDNETPRPEFPEAVPSHDLISLLFEEILLFSLPEQTHDNETARPEFPEAVPSHDFISLLFKEILLQILSKLPEKSQRNGCPDLAQGCKRVVKLELKGCEGSYDGIAIRQCC</sequence>
<proteinExistence type="predicted"/>
<dbReference type="EMBL" id="CM042011">
    <property type="protein sequence ID" value="KAI3765961.1"/>
    <property type="molecule type" value="Genomic_DNA"/>
</dbReference>
<accession>A0ACB9F4Y3</accession>
<dbReference type="Proteomes" id="UP001055811">
    <property type="component" value="Linkage Group LG03"/>
</dbReference>
<organism evidence="1 2">
    <name type="scientific">Cichorium intybus</name>
    <name type="common">Chicory</name>
    <dbReference type="NCBI Taxonomy" id="13427"/>
    <lineage>
        <taxon>Eukaryota</taxon>
        <taxon>Viridiplantae</taxon>
        <taxon>Streptophyta</taxon>
        <taxon>Embryophyta</taxon>
        <taxon>Tracheophyta</taxon>
        <taxon>Spermatophyta</taxon>
        <taxon>Magnoliopsida</taxon>
        <taxon>eudicotyledons</taxon>
        <taxon>Gunneridae</taxon>
        <taxon>Pentapetalae</taxon>
        <taxon>asterids</taxon>
        <taxon>campanulids</taxon>
        <taxon>Asterales</taxon>
        <taxon>Asteraceae</taxon>
        <taxon>Cichorioideae</taxon>
        <taxon>Cichorieae</taxon>
        <taxon>Cichoriinae</taxon>
        <taxon>Cichorium</taxon>
    </lineage>
</organism>
<comment type="caution">
    <text evidence="1">The sequence shown here is derived from an EMBL/GenBank/DDBJ whole genome shotgun (WGS) entry which is preliminary data.</text>
</comment>
<gene>
    <name evidence="1" type="ORF">L2E82_16008</name>
</gene>
<protein>
    <submittedName>
        <fullName evidence="1">Uncharacterized protein</fullName>
    </submittedName>
</protein>
<evidence type="ECO:0000313" key="2">
    <source>
        <dbReference type="Proteomes" id="UP001055811"/>
    </source>
</evidence>
<name>A0ACB9F4Y3_CICIN</name>
<reference evidence="1 2" key="2">
    <citation type="journal article" date="2022" name="Mol. Ecol. Resour.">
        <title>The genomes of chicory, endive, great burdock and yacon provide insights into Asteraceae paleo-polyploidization history and plant inulin production.</title>
        <authorList>
            <person name="Fan W."/>
            <person name="Wang S."/>
            <person name="Wang H."/>
            <person name="Wang A."/>
            <person name="Jiang F."/>
            <person name="Liu H."/>
            <person name="Zhao H."/>
            <person name="Xu D."/>
            <person name="Zhang Y."/>
        </authorList>
    </citation>
    <scope>NUCLEOTIDE SEQUENCE [LARGE SCALE GENOMIC DNA]</scope>
    <source>
        <strain evidence="2">cv. Punajuju</strain>
        <tissue evidence="1">Leaves</tissue>
    </source>
</reference>
<evidence type="ECO:0000313" key="1">
    <source>
        <dbReference type="EMBL" id="KAI3765961.1"/>
    </source>
</evidence>